<dbReference type="Pfam" id="PF01040">
    <property type="entry name" value="UbiA"/>
    <property type="match status" value="1"/>
</dbReference>
<dbReference type="InterPro" id="IPR039653">
    <property type="entry name" value="Prenyltransferase"/>
</dbReference>
<comment type="subcellular location">
    <subcellularLocation>
        <location evidence="1">Membrane</location>
        <topology evidence="1">Multi-pass membrane protein</topology>
    </subcellularLocation>
</comment>
<reference evidence="6" key="1">
    <citation type="submission" date="2021-01" db="EMBL/GenBank/DDBJ databases">
        <title>Genomic Encyclopedia of Type Strains, Phase IV (KMG-IV): sequencing the most valuable type-strain genomes for metagenomic binning, comparative biology and taxonomic classification.</title>
        <authorList>
            <person name="Goeker M."/>
        </authorList>
    </citation>
    <scope>NUCLEOTIDE SEQUENCE</scope>
    <source>
        <strain evidence="6">DSM 25523</strain>
    </source>
</reference>
<feature type="transmembrane region" description="Helical" evidence="5">
    <location>
        <begin position="103"/>
        <end position="136"/>
    </location>
</feature>
<evidence type="ECO:0000256" key="3">
    <source>
        <dbReference type="ARBA" id="ARBA00022989"/>
    </source>
</evidence>
<keyword evidence="2 5" id="KW-0812">Transmembrane</keyword>
<dbReference type="PANTHER" id="PTHR11048:SF5">
    <property type="entry name" value="DECAPRENYL-PHOSPHATE PHOSPHORIBOSYLTRANSFERASE"/>
    <property type="match status" value="1"/>
</dbReference>
<dbReference type="InterPro" id="IPR044878">
    <property type="entry name" value="UbiA_sf"/>
</dbReference>
<comment type="caution">
    <text evidence="6">The sequence shown here is derived from an EMBL/GenBank/DDBJ whole genome shotgun (WGS) entry which is preliminary data.</text>
</comment>
<dbReference type="AlphaFoldDB" id="A0A938Y2L0"/>
<dbReference type="InterPro" id="IPR000537">
    <property type="entry name" value="UbiA_prenyltransferase"/>
</dbReference>
<keyword evidence="7" id="KW-1185">Reference proteome</keyword>
<feature type="transmembrane region" description="Helical" evidence="5">
    <location>
        <begin position="37"/>
        <end position="68"/>
    </location>
</feature>
<organism evidence="6 7">
    <name type="scientific">Brevibacillus fulvus</name>
    <dbReference type="NCBI Taxonomy" id="1125967"/>
    <lineage>
        <taxon>Bacteria</taxon>
        <taxon>Bacillati</taxon>
        <taxon>Bacillota</taxon>
        <taxon>Bacilli</taxon>
        <taxon>Bacillales</taxon>
        <taxon>Paenibacillaceae</taxon>
        <taxon>Brevibacillus</taxon>
    </lineage>
</organism>
<keyword evidence="4 5" id="KW-0472">Membrane</keyword>
<keyword evidence="3 5" id="KW-1133">Transmembrane helix</keyword>
<evidence type="ECO:0000313" key="7">
    <source>
        <dbReference type="Proteomes" id="UP000717624"/>
    </source>
</evidence>
<evidence type="ECO:0000256" key="1">
    <source>
        <dbReference type="ARBA" id="ARBA00004141"/>
    </source>
</evidence>
<gene>
    <name evidence="6" type="ORF">JOD01_002866</name>
</gene>
<dbReference type="GO" id="GO:0016765">
    <property type="term" value="F:transferase activity, transferring alkyl or aryl (other than methyl) groups"/>
    <property type="evidence" value="ECO:0007669"/>
    <property type="project" value="InterPro"/>
</dbReference>
<dbReference type="PANTHER" id="PTHR11048">
    <property type="entry name" value="PRENYLTRANSFERASES"/>
    <property type="match status" value="1"/>
</dbReference>
<sequence>MNKTYEAHLEHSRKEGLLGTIRLLCVQMRPKQWSKNLLVLAALVFSFPNVTMTMFMQSIVGFLLFSFVSGCVYILNDFVDREADRQHPEKRNRPMASGALNPYMALLFGLIVLIVSIAGAFVFNVSFGVLLTIYFMNNLAYSLRLKHVVIADIMVIASGFVLRAIGGALVIQVPFTPWFLICTMLLALFLAISKRRHELYLLQENKTEHRKVLESYNPDLLNQLNSIVTSATITSYALFTFTSGRTLYLMWTIPFVLYGIFRYLYLIHVKGKGGKPDKILFEDKHILFTVILYAISVMVILSNFER</sequence>
<dbReference type="GO" id="GO:0009247">
    <property type="term" value="P:glycolipid biosynthetic process"/>
    <property type="evidence" value="ECO:0007669"/>
    <property type="project" value="TreeGrafter"/>
</dbReference>
<dbReference type="GO" id="GO:0005886">
    <property type="term" value="C:plasma membrane"/>
    <property type="evidence" value="ECO:0007669"/>
    <property type="project" value="TreeGrafter"/>
</dbReference>
<dbReference type="Gene3D" id="1.10.357.140">
    <property type="entry name" value="UbiA prenyltransferase"/>
    <property type="match status" value="1"/>
</dbReference>
<feature type="transmembrane region" description="Helical" evidence="5">
    <location>
        <begin position="175"/>
        <end position="192"/>
    </location>
</feature>
<evidence type="ECO:0000313" key="6">
    <source>
        <dbReference type="EMBL" id="MBM7591239.1"/>
    </source>
</evidence>
<name>A0A938Y2L0_9BACL</name>
<accession>A0A938Y2L0</accession>
<proteinExistence type="predicted"/>
<evidence type="ECO:0000256" key="4">
    <source>
        <dbReference type="ARBA" id="ARBA00023136"/>
    </source>
</evidence>
<protein>
    <submittedName>
        <fullName evidence="6">4-hydroxybenzoate polyprenyltransferase</fullName>
    </submittedName>
</protein>
<dbReference type="NCBIfam" id="NF008978">
    <property type="entry name" value="PRK12324.1-4"/>
    <property type="match status" value="1"/>
</dbReference>
<feature type="transmembrane region" description="Helical" evidence="5">
    <location>
        <begin position="286"/>
        <end position="304"/>
    </location>
</feature>
<dbReference type="NCBIfam" id="NF008977">
    <property type="entry name" value="PRK12324.1-2"/>
    <property type="match status" value="1"/>
</dbReference>
<dbReference type="CDD" id="cd13963">
    <property type="entry name" value="PT_UbiA_2"/>
    <property type="match status" value="1"/>
</dbReference>
<evidence type="ECO:0000256" key="2">
    <source>
        <dbReference type="ARBA" id="ARBA00022692"/>
    </source>
</evidence>
<feature type="transmembrane region" description="Helical" evidence="5">
    <location>
        <begin position="148"/>
        <end position="169"/>
    </location>
</feature>
<dbReference type="EMBL" id="JAFBEB010000010">
    <property type="protein sequence ID" value="MBM7591239.1"/>
    <property type="molecule type" value="Genomic_DNA"/>
</dbReference>
<feature type="transmembrane region" description="Helical" evidence="5">
    <location>
        <begin position="247"/>
        <end position="265"/>
    </location>
</feature>
<evidence type="ECO:0000256" key="5">
    <source>
        <dbReference type="SAM" id="Phobius"/>
    </source>
</evidence>
<dbReference type="Proteomes" id="UP000717624">
    <property type="component" value="Unassembled WGS sequence"/>
</dbReference>